<feature type="domain" description="Thioredoxin" evidence="11">
    <location>
        <begin position="3"/>
        <end position="161"/>
    </location>
</feature>
<organism evidence="12 13">
    <name type="scientific">Terfezia boudieri ATCC MYA-4762</name>
    <dbReference type="NCBI Taxonomy" id="1051890"/>
    <lineage>
        <taxon>Eukaryota</taxon>
        <taxon>Fungi</taxon>
        <taxon>Dikarya</taxon>
        <taxon>Ascomycota</taxon>
        <taxon>Pezizomycotina</taxon>
        <taxon>Pezizomycetes</taxon>
        <taxon>Pezizales</taxon>
        <taxon>Pezizaceae</taxon>
        <taxon>Terfezia</taxon>
    </lineage>
</organism>
<dbReference type="PANTHER" id="PTHR10681">
    <property type="entry name" value="THIOREDOXIN PEROXIDASE"/>
    <property type="match status" value="1"/>
</dbReference>
<dbReference type="FunCoup" id="A0A3N4LY96">
    <property type="interactions" value="1058"/>
</dbReference>
<dbReference type="GO" id="GO:0005829">
    <property type="term" value="C:cytosol"/>
    <property type="evidence" value="ECO:0007669"/>
    <property type="project" value="TreeGrafter"/>
</dbReference>
<keyword evidence="4 9" id="KW-0049">Antioxidant</keyword>
<reference evidence="12 13" key="1">
    <citation type="journal article" date="2018" name="Nat. Ecol. Evol.">
        <title>Pezizomycetes genomes reveal the molecular basis of ectomycorrhizal truffle lifestyle.</title>
        <authorList>
            <person name="Murat C."/>
            <person name="Payen T."/>
            <person name="Noel B."/>
            <person name="Kuo A."/>
            <person name="Morin E."/>
            <person name="Chen J."/>
            <person name="Kohler A."/>
            <person name="Krizsan K."/>
            <person name="Balestrini R."/>
            <person name="Da Silva C."/>
            <person name="Montanini B."/>
            <person name="Hainaut M."/>
            <person name="Levati E."/>
            <person name="Barry K.W."/>
            <person name="Belfiori B."/>
            <person name="Cichocki N."/>
            <person name="Clum A."/>
            <person name="Dockter R.B."/>
            <person name="Fauchery L."/>
            <person name="Guy J."/>
            <person name="Iotti M."/>
            <person name="Le Tacon F."/>
            <person name="Lindquist E.A."/>
            <person name="Lipzen A."/>
            <person name="Malagnac F."/>
            <person name="Mello A."/>
            <person name="Molinier V."/>
            <person name="Miyauchi S."/>
            <person name="Poulain J."/>
            <person name="Riccioni C."/>
            <person name="Rubini A."/>
            <person name="Sitrit Y."/>
            <person name="Splivallo R."/>
            <person name="Traeger S."/>
            <person name="Wang M."/>
            <person name="Zifcakova L."/>
            <person name="Wipf D."/>
            <person name="Zambonelli A."/>
            <person name="Paolocci F."/>
            <person name="Nowrousian M."/>
            <person name="Ottonello S."/>
            <person name="Baldrian P."/>
            <person name="Spatafora J.W."/>
            <person name="Henrissat B."/>
            <person name="Nagy L.G."/>
            <person name="Aury J.M."/>
            <person name="Wincker P."/>
            <person name="Grigoriev I.V."/>
            <person name="Bonfante P."/>
            <person name="Martin F.M."/>
        </authorList>
    </citation>
    <scope>NUCLEOTIDE SEQUENCE [LARGE SCALE GENOMIC DNA]</scope>
    <source>
        <strain evidence="12 13">ATCC MYA-4762</strain>
    </source>
</reference>
<evidence type="ECO:0000256" key="1">
    <source>
        <dbReference type="ARBA" id="ARBA00009796"/>
    </source>
</evidence>
<dbReference type="OrthoDB" id="185659at2759"/>
<evidence type="ECO:0000256" key="9">
    <source>
        <dbReference type="PIRNR" id="PIRNR000239"/>
    </source>
</evidence>
<evidence type="ECO:0000256" key="5">
    <source>
        <dbReference type="ARBA" id="ARBA00023002"/>
    </source>
</evidence>
<keyword evidence="6" id="KW-1015">Disulfide bond</keyword>
<evidence type="ECO:0000256" key="6">
    <source>
        <dbReference type="ARBA" id="ARBA00023157"/>
    </source>
</evidence>
<dbReference type="EMBL" id="ML121534">
    <property type="protein sequence ID" value="RPB26559.1"/>
    <property type="molecule type" value="Genomic_DNA"/>
</dbReference>
<dbReference type="InterPro" id="IPR000866">
    <property type="entry name" value="AhpC/TSA"/>
</dbReference>
<accession>A0A3N4LY96</accession>
<evidence type="ECO:0000256" key="10">
    <source>
        <dbReference type="PIRSR" id="PIRSR000239-1"/>
    </source>
</evidence>
<dbReference type="Pfam" id="PF00578">
    <property type="entry name" value="AhpC-TSA"/>
    <property type="match status" value="1"/>
</dbReference>
<name>A0A3N4LY96_9PEZI</name>
<dbReference type="SUPFAM" id="SSF52833">
    <property type="entry name" value="Thioredoxin-like"/>
    <property type="match status" value="1"/>
</dbReference>
<dbReference type="InterPro" id="IPR050217">
    <property type="entry name" value="Peroxiredoxin"/>
</dbReference>
<dbReference type="InterPro" id="IPR013766">
    <property type="entry name" value="Thioredoxin_domain"/>
</dbReference>
<dbReference type="Proteomes" id="UP000267821">
    <property type="component" value="Unassembled WGS sequence"/>
</dbReference>
<evidence type="ECO:0000256" key="7">
    <source>
        <dbReference type="ARBA" id="ARBA00023284"/>
    </source>
</evidence>
<dbReference type="InParanoid" id="A0A3N4LY96"/>
<sequence length="198" mass="21775">MVARVQHPAPPFKGTAVVDGGFEEISLDDYKGKWLVLAFIPMAWTFVCPTEIIAYSDAVQQFTSRGASIIFSSVDSEYSLLSWSATARKDGGLGAVEFPLLSDRNHKLSKDYGVFIEEEGISLRGLFLIDPKGIVRQITINDLPVGRSVDETLRLVDAFQFTEKYGEVCPANWNPGDATIKGNPKDSKTYFNAVHGGH</sequence>
<dbReference type="CDD" id="cd03015">
    <property type="entry name" value="PRX_Typ2cys"/>
    <property type="match status" value="1"/>
</dbReference>
<dbReference type="GO" id="GO:0008379">
    <property type="term" value="F:thioredoxin peroxidase activity"/>
    <property type="evidence" value="ECO:0007669"/>
    <property type="project" value="TreeGrafter"/>
</dbReference>
<dbReference type="InterPro" id="IPR019479">
    <property type="entry name" value="Peroxiredoxin_C"/>
</dbReference>
<evidence type="ECO:0000256" key="4">
    <source>
        <dbReference type="ARBA" id="ARBA00022862"/>
    </source>
</evidence>
<keyword evidence="7 9" id="KW-0676">Redox-active center</keyword>
<comment type="similarity">
    <text evidence="1">Belongs to the peroxiredoxin family. AhpC/Prx1 subfamily.</text>
</comment>
<evidence type="ECO:0000259" key="11">
    <source>
        <dbReference type="PROSITE" id="PS51352"/>
    </source>
</evidence>
<keyword evidence="5 9" id="KW-0560">Oxidoreductase</keyword>
<dbReference type="PIRSF" id="PIRSF000239">
    <property type="entry name" value="AHPC"/>
    <property type="match status" value="1"/>
</dbReference>
<protein>
    <recommendedName>
        <fullName evidence="2">thioredoxin-dependent peroxiredoxin</fullName>
        <ecNumber evidence="2">1.11.1.24</ecNumber>
    </recommendedName>
</protein>
<evidence type="ECO:0000313" key="13">
    <source>
        <dbReference type="Proteomes" id="UP000267821"/>
    </source>
</evidence>
<keyword evidence="13" id="KW-1185">Reference proteome</keyword>
<dbReference type="FunFam" id="3.40.30.10:FF:000003">
    <property type="entry name" value="Peroxiredoxin 1"/>
    <property type="match status" value="1"/>
</dbReference>
<dbReference type="InterPro" id="IPR024706">
    <property type="entry name" value="Peroxiredoxin_AhpC-typ"/>
</dbReference>
<dbReference type="AlphaFoldDB" id="A0A3N4LY96"/>
<proteinExistence type="inferred from homology"/>
<dbReference type="GO" id="GO:0045454">
    <property type="term" value="P:cell redox homeostasis"/>
    <property type="evidence" value="ECO:0007669"/>
    <property type="project" value="TreeGrafter"/>
</dbReference>
<dbReference type="GO" id="GO:0034599">
    <property type="term" value="P:cellular response to oxidative stress"/>
    <property type="evidence" value="ECO:0007669"/>
    <property type="project" value="UniProtKB-ARBA"/>
</dbReference>
<evidence type="ECO:0000256" key="3">
    <source>
        <dbReference type="ARBA" id="ARBA00022559"/>
    </source>
</evidence>
<keyword evidence="3 9" id="KW-0575">Peroxidase</keyword>
<dbReference type="GO" id="GO:0042744">
    <property type="term" value="P:hydrogen peroxide catabolic process"/>
    <property type="evidence" value="ECO:0007669"/>
    <property type="project" value="TreeGrafter"/>
</dbReference>
<gene>
    <name evidence="12" type="ORF">L211DRAFT_835375</name>
</gene>
<comment type="function">
    <text evidence="9">Thiol-specific peroxidase that catalyzes the reduction of hydrogen peroxide and organic hydroperoxides to water and alcohols, respectively.</text>
</comment>
<dbReference type="PANTHER" id="PTHR10681:SF171">
    <property type="entry name" value="PEROXIREDOXIN 4"/>
    <property type="match status" value="1"/>
</dbReference>
<dbReference type="Pfam" id="PF10417">
    <property type="entry name" value="1-cysPrx_C"/>
    <property type="match status" value="1"/>
</dbReference>
<evidence type="ECO:0000313" key="12">
    <source>
        <dbReference type="EMBL" id="RPB26559.1"/>
    </source>
</evidence>
<comment type="catalytic activity">
    <reaction evidence="8">
        <text>a hydroperoxide + [thioredoxin]-dithiol = an alcohol + [thioredoxin]-disulfide + H2O</text>
        <dbReference type="Rhea" id="RHEA:62620"/>
        <dbReference type="Rhea" id="RHEA-COMP:10698"/>
        <dbReference type="Rhea" id="RHEA-COMP:10700"/>
        <dbReference type="ChEBI" id="CHEBI:15377"/>
        <dbReference type="ChEBI" id="CHEBI:29950"/>
        <dbReference type="ChEBI" id="CHEBI:30879"/>
        <dbReference type="ChEBI" id="CHEBI:35924"/>
        <dbReference type="ChEBI" id="CHEBI:50058"/>
        <dbReference type="EC" id="1.11.1.24"/>
    </reaction>
</comment>
<evidence type="ECO:0000256" key="2">
    <source>
        <dbReference type="ARBA" id="ARBA00013017"/>
    </source>
</evidence>
<dbReference type="InterPro" id="IPR036249">
    <property type="entry name" value="Thioredoxin-like_sf"/>
</dbReference>
<evidence type="ECO:0000256" key="8">
    <source>
        <dbReference type="ARBA" id="ARBA00049091"/>
    </source>
</evidence>
<dbReference type="EC" id="1.11.1.24" evidence="2"/>
<feature type="active site" description="Cysteine sulfenic acid (-SOH) intermediate; for peroxidase activity" evidence="10">
    <location>
        <position position="48"/>
    </location>
</feature>
<dbReference type="Gene3D" id="3.40.30.10">
    <property type="entry name" value="Glutaredoxin"/>
    <property type="match status" value="1"/>
</dbReference>
<dbReference type="PROSITE" id="PS51352">
    <property type="entry name" value="THIOREDOXIN_2"/>
    <property type="match status" value="1"/>
</dbReference>
<dbReference type="STRING" id="1051890.A0A3N4LY96"/>